<name>A0AAV3Y6K7_9GAST</name>
<evidence type="ECO:0000313" key="2">
    <source>
        <dbReference type="Proteomes" id="UP000735302"/>
    </source>
</evidence>
<gene>
    <name evidence="1" type="ORF">PoB_000424200</name>
</gene>
<dbReference type="EMBL" id="BLXT01000501">
    <property type="protein sequence ID" value="GFN77736.1"/>
    <property type="molecule type" value="Genomic_DNA"/>
</dbReference>
<proteinExistence type="predicted"/>
<accession>A0AAV3Y6K7</accession>
<organism evidence="1 2">
    <name type="scientific">Plakobranchus ocellatus</name>
    <dbReference type="NCBI Taxonomy" id="259542"/>
    <lineage>
        <taxon>Eukaryota</taxon>
        <taxon>Metazoa</taxon>
        <taxon>Spiralia</taxon>
        <taxon>Lophotrochozoa</taxon>
        <taxon>Mollusca</taxon>
        <taxon>Gastropoda</taxon>
        <taxon>Heterobranchia</taxon>
        <taxon>Euthyneura</taxon>
        <taxon>Panpulmonata</taxon>
        <taxon>Sacoglossa</taxon>
        <taxon>Placobranchoidea</taxon>
        <taxon>Plakobranchidae</taxon>
        <taxon>Plakobranchus</taxon>
    </lineage>
</organism>
<dbReference type="Proteomes" id="UP000735302">
    <property type="component" value="Unassembled WGS sequence"/>
</dbReference>
<protein>
    <submittedName>
        <fullName evidence="1">Uncharacterized protein</fullName>
    </submittedName>
</protein>
<comment type="caution">
    <text evidence="1">The sequence shown here is derived from an EMBL/GenBank/DDBJ whole genome shotgun (WGS) entry which is preliminary data.</text>
</comment>
<reference evidence="1 2" key="1">
    <citation type="journal article" date="2021" name="Elife">
        <title>Chloroplast acquisition without the gene transfer in kleptoplastic sea slugs, Plakobranchus ocellatus.</title>
        <authorList>
            <person name="Maeda T."/>
            <person name="Takahashi S."/>
            <person name="Yoshida T."/>
            <person name="Shimamura S."/>
            <person name="Takaki Y."/>
            <person name="Nagai Y."/>
            <person name="Toyoda A."/>
            <person name="Suzuki Y."/>
            <person name="Arimoto A."/>
            <person name="Ishii H."/>
            <person name="Satoh N."/>
            <person name="Nishiyama T."/>
            <person name="Hasebe M."/>
            <person name="Maruyama T."/>
            <person name="Minagawa J."/>
            <person name="Obokata J."/>
            <person name="Shigenobu S."/>
        </authorList>
    </citation>
    <scope>NUCLEOTIDE SEQUENCE [LARGE SCALE GENOMIC DNA]</scope>
</reference>
<dbReference type="AlphaFoldDB" id="A0AAV3Y6K7"/>
<evidence type="ECO:0000313" key="1">
    <source>
        <dbReference type="EMBL" id="GFN77736.1"/>
    </source>
</evidence>
<keyword evidence="2" id="KW-1185">Reference proteome</keyword>
<sequence>MPSPPDDIDISENIFSLFQEASLAPAQCELSFSPNEDSLQNSHPLYWNGGAFVAQWIANPLRDLQGFLCRELESRIGALAWRRALKPEITFWTDYR</sequence>